<dbReference type="SMART" id="SM00093">
    <property type="entry name" value="SERPIN"/>
    <property type="match status" value="1"/>
</dbReference>
<keyword evidence="5" id="KW-1185">Reference proteome</keyword>
<evidence type="ECO:0000259" key="3">
    <source>
        <dbReference type="SMART" id="SM00093"/>
    </source>
</evidence>
<dbReference type="InterPro" id="IPR042178">
    <property type="entry name" value="Serpin_sf_1"/>
</dbReference>
<dbReference type="SUPFAM" id="SSF56574">
    <property type="entry name" value="Serpins"/>
    <property type="match status" value="1"/>
</dbReference>
<protein>
    <recommendedName>
        <fullName evidence="3">Serpin domain-containing protein</fullName>
    </recommendedName>
</protein>
<evidence type="ECO:0000256" key="1">
    <source>
        <dbReference type="ARBA" id="ARBA00009500"/>
    </source>
</evidence>
<dbReference type="GO" id="GO:0004867">
    <property type="term" value="F:serine-type endopeptidase inhibitor activity"/>
    <property type="evidence" value="ECO:0007669"/>
    <property type="project" value="InterPro"/>
</dbReference>
<dbReference type="CDD" id="cd02043">
    <property type="entry name" value="serpinP_plants"/>
    <property type="match status" value="1"/>
</dbReference>
<dbReference type="InterPro" id="IPR023796">
    <property type="entry name" value="Serpin_dom"/>
</dbReference>
<comment type="caution">
    <text evidence="4">The sequence shown here is derived from an EMBL/GenBank/DDBJ whole genome shotgun (WGS) entry which is preliminary data.</text>
</comment>
<name>A0AAW1H5E8_SAPOF</name>
<evidence type="ECO:0000256" key="2">
    <source>
        <dbReference type="RuleBase" id="RU000411"/>
    </source>
</evidence>
<dbReference type="PANTHER" id="PTHR11461">
    <property type="entry name" value="SERINE PROTEASE INHIBITOR, SERPIN"/>
    <property type="match status" value="1"/>
</dbReference>
<proteinExistence type="inferred from homology"/>
<dbReference type="Proteomes" id="UP001443914">
    <property type="component" value="Unassembled WGS sequence"/>
</dbReference>
<dbReference type="EMBL" id="JBDFQZ010000013">
    <property type="protein sequence ID" value="KAK9669484.1"/>
    <property type="molecule type" value="Genomic_DNA"/>
</dbReference>
<dbReference type="PANTHER" id="PTHR11461:SF340">
    <property type="entry name" value="SERPIN DOMAIN-CONTAINING PROTEIN"/>
    <property type="match status" value="1"/>
</dbReference>
<dbReference type="InterPro" id="IPR036186">
    <property type="entry name" value="Serpin_sf"/>
</dbReference>
<dbReference type="InterPro" id="IPR000215">
    <property type="entry name" value="Serpin_fam"/>
</dbReference>
<sequence length="391" mass="43933">MAPYKKNKRSTNLRAALSEANKSVSCNKNFVCSPLGIEIMLSILANGSSGETRSQIYKLLGSKTLKDINQKASQVMEIVSSPSIQGNSAAPVLSFVNGAWADLQNTSLKPAFQKLLHGTYKADAKAVDFRKKEEVCKEINLWVSEVTRGVIEEMLSPELIEQDTILVLGNALFFKAAWEDRFVQCNDMRFHLLDGKTVVAPFMTTRYHHKFNGACFDDFRLLRIPYKTGEDTARKFAMYIFLPNIDDGLVGLMQRFSKDSGFLHQNFELPKAYLTNFWIPKFKFSDTFSVKDTLQQLGLDRMFTSVGELNKIVNKPFSDQLYVSKMFQKSFVEVNEEGTLAASGMVALCGGGGPPPNQFEFVADHPFMFMIREEISQVTLFVGTVLNPLIQ</sequence>
<reference evidence="4 5" key="1">
    <citation type="submission" date="2024-03" db="EMBL/GenBank/DDBJ databases">
        <title>WGS assembly of Saponaria officinalis var. Norfolk2.</title>
        <authorList>
            <person name="Jenkins J."/>
            <person name="Shu S."/>
            <person name="Grimwood J."/>
            <person name="Barry K."/>
            <person name="Goodstein D."/>
            <person name="Schmutz J."/>
            <person name="Leebens-Mack J."/>
            <person name="Osbourn A."/>
        </authorList>
    </citation>
    <scope>NUCLEOTIDE SEQUENCE [LARGE SCALE GENOMIC DNA]</scope>
    <source>
        <strain evidence="5">cv. Norfolk2</strain>
        <strain evidence="4">JIC</strain>
        <tissue evidence="4">Leaf</tissue>
    </source>
</reference>
<dbReference type="Pfam" id="PF00079">
    <property type="entry name" value="Serpin"/>
    <property type="match status" value="1"/>
</dbReference>
<dbReference type="InterPro" id="IPR042185">
    <property type="entry name" value="Serpin_sf_2"/>
</dbReference>
<dbReference type="AlphaFoldDB" id="A0AAW1H5E8"/>
<dbReference type="Gene3D" id="3.30.497.10">
    <property type="entry name" value="Antithrombin, subunit I, domain 2"/>
    <property type="match status" value="1"/>
</dbReference>
<accession>A0AAW1H5E8</accession>
<dbReference type="Gene3D" id="2.30.39.10">
    <property type="entry name" value="Alpha-1-antitrypsin, domain 1"/>
    <property type="match status" value="1"/>
</dbReference>
<dbReference type="EMBL" id="JBDFQZ010000013">
    <property type="protein sequence ID" value="KAK9669483.1"/>
    <property type="molecule type" value="Genomic_DNA"/>
</dbReference>
<evidence type="ECO:0000313" key="5">
    <source>
        <dbReference type="Proteomes" id="UP001443914"/>
    </source>
</evidence>
<comment type="similarity">
    <text evidence="1 2">Belongs to the serpin family.</text>
</comment>
<dbReference type="PROSITE" id="PS00284">
    <property type="entry name" value="SERPIN"/>
    <property type="match status" value="1"/>
</dbReference>
<organism evidence="4 5">
    <name type="scientific">Saponaria officinalis</name>
    <name type="common">Common soapwort</name>
    <name type="synonym">Lychnis saponaria</name>
    <dbReference type="NCBI Taxonomy" id="3572"/>
    <lineage>
        <taxon>Eukaryota</taxon>
        <taxon>Viridiplantae</taxon>
        <taxon>Streptophyta</taxon>
        <taxon>Embryophyta</taxon>
        <taxon>Tracheophyta</taxon>
        <taxon>Spermatophyta</taxon>
        <taxon>Magnoliopsida</taxon>
        <taxon>eudicotyledons</taxon>
        <taxon>Gunneridae</taxon>
        <taxon>Pentapetalae</taxon>
        <taxon>Caryophyllales</taxon>
        <taxon>Caryophyllaceae</taxon>
        <taxon>Caryophylleae</taxon>
        <taxon>Saponaria</taxon>
    </lineage>
</organism>
<dbReference type="InterPro" id="IPR023795">
    <property type="entry name" value="Serpin_CS"/>
</dbReference>
<dbReference type="GO" id="GO:0005615">
    <property type="term" value="C:extracellular space"/>
    <property type="evidence" value="ECO:0007669"/>
    <property type="project" value="InterPro"/>
</dbReference>
<evidence type="ECO:0000313" key="4">
    <source>
        <dbReference type="EMBL" id="KAK9669483.1"/>
    </source>
</evidence>
<feature type="domain" description="Serpin" evidence="3">
    <location>
        <begin position="11"/>
        <end position="388"/>
    </location>
</feature>
<gene>
    <name evidence="4" type="ORF">RND81_13G133700</name>
</gene>